<dbReference type="Proteomes" id="UP000694308">
    <property type="component" value="Unassembled WGS sequence"/>
</dbReference>
<organism evidence="1 2">
    <name type="scientific">Clostridium thailandense</name>
    <dbReference type="NCBI Taxonomy" id="2794346"/>
    <lineage>
        <taxon>Bacteria</taxon>
        <taxon>Bacillati</taxon>
        <taxon>Bacillota</taxon>
        <taxon>Clostridia</taxon>
        <taxon>Eubacteriales</taxon>
        <taxon>Clostridiaceae</taxon>
        <taxon>Clostridium</taxon>
    </lineage>
</organism>
<evidence type="ECO:0000313" key="1">
    <source>
        <dbReference type="EMBL" id="MBV7271510.1"/>
    </source>
</evidence>
<proteinExistence type="predicted"/>
<reference evidence="1" key="1">
    <citation type="submission" date="2020-12" db="EMBL/GenBank/DDBJ databases">
        <title>Clostridium thailandense sp. nov., a novel acetogenic bacterium isolated from peat land soil in Thailand.</title>
        <authorList>
            <person name="Chaikitkaew S."/>
            <person name="Birkeland N.K."/>
        </authorList>
    </citation>
    <scope>NUCLEOTIDE SEQUENCE</scope>
    <source>
        <strain evidence="1">PL3</strain>
    </source>
</reference>
<accession>A0A949TUA1</accession>
<dbReference type="EMBL" id="JAEEGC010000005">
    <property type="protein sequence ID" value="MBV7271510.1"/>
    <property type="molecule type" value="Genomic_DNA"/>
</dbReference>
<comment type="caution">
    <text evidence="1">The sequence shown here is derived from an EMBL/GenBank/DDBJ whole genome shotgun (WGS) entry which is preliminary data.</text>
</comment>
<protein>
    <submittedName>
        <fullName evidence="1">Uncharacterized protein</fullName>
    </submittedName>
</protein>
<evidence type="ECO:0000313" key="2">
    <source>
        <dbReference type="Proteomes" id="UP000694308"/>
    </source>
</evidence>
<dbReference type="RefSeq" id="WP_218318547.1">
    <property type="nucleotide sequence ID" value="NZ_JAEEGC010000005.1"/>
</dbReference>
<dbReference type="AlphaFoldDB" id="A0A949TUA1"/>
<keyword evidence="2" id="KW-1185">Reference proteome</keyword>
<sequence length="205" mass="24461">MNKKNQIIKLFNAGIDDEEIADKVDSSLKYVRQVLRDEKELFYQSSKENSFKSEIEYINQEIDDLRFRVEEQERIIHGMLNKEENAYNNVEDIIIGIEEVKSFIEKIKKNHEYIKNFKAKFTIEWDSSFNKKDENTMYDKPSFNPVAFYKKEGEKKLKDKLNYLSNEELIQMIEEYVPDLKGSAYMYKSRDKLVQYILGKVKGFV</sequence>
<gene>
    <name evidence="1" type="ORF">I6U48_01070</name>
</gene>
<name>A0A949TUA1_9CLOT</name>